<comment type="caution">
    <text evidence="6">The sequence shown here is derived from an EMBL/GenBank/DDBJ whole genome shotgun (WGS) entry which is preliminary data.</text>
</comment>
<keyword evidence="2" id="KW-0378">Hydrolase</keyword>
<evidence type="ECO:0000313" key="7">
    <source>
        <dbReference type="Proteomes" id="UP000318582"/>
    </source>
</evidence>
<keyword evidence="1" id="KW-0547">Nucleotide-binding</keyword>
<protein>
    <recommendedName>
        <fullName evidence="5">SF3 helicase domain-containing protein</fullName>
    </recommendedName>
</protein>
<dbReference type="EMBL" id="QEAQ01000200">
    <property type="protein sequence ID" value="TPX53732.1"/>
    <property type="molecule type" value="Genomic_DNA"/>
</dbReference>
<dbReference type="GO" id="GO:0016787">
    <property type="term" value="F:hydrolase activity"/>
    <property type="evidence" value="ECO:0007669"/>
    <property type="project" value="UniProtKB-KW"/>
</dbReference>
<dbReference type="AlphaFoldDB" id="A0A507DPW8"/>
<evidence type="ECO:0000256" key="4">
    <source>
        <dbReference type="SAM" id="MobiDB-lite"/>
    </source>
</evidence>
<dbReference type="PANTHER" id="PTHR35372:SF2">
    <property type="entry name" value="SF3 HELICASE DOMAIN-CONTAINING PROTEIN"/>
    <property type="match status" value="1"/>
</dbReference>
<proteinExistence type="predicted"/>
<keyword evidence="3" id="KW-0067">ATP-binding</keyword>
<dbReference type="STRING" id="109895.A0A507DPW8"/>
<evidence type="ECO:0000313" key="6">
    <source>
        <dbReference type="EMBL" id="TPX53732.1"/>
    </source>
</evidence>
<feature type="region of interest" description="Disordered" evidence="4">
    <location>
        <begin position="430"/>
        <end position="452"/>
    </location>
</feature>
<accession>A0A507DPW8</accession>
<dbReference type="InterPro" id="IPR051620">
    <property type="entry name" value="ORF904-like_C"/>
</dbReference>
<dbReference type="Pfam" id="PF08706">
    <property type="entry name" value="D5_N"/>
    <property type="match status" value="1"/>
</dbReference>
<evidence type="ECO:0000259" key="5">
    <source>
        <dbReference type="PROSITE" id="PS51206"/>
    </source>
</evidence>
<reference evidence="6 7" key="1">
    <citation type="journal article" date="2019" name="Sci. Rep.">
        <title>Comparative genomics of chytrid fungi reveal insights into the obligate biotrophic and pathogenic lifestyle of Synchytrium endobioticum.</title>
        <authorList>
            <person name="van de Vossenberg B.T.L.H."/>
            <person name="Warris S."/>
            <person name="Nguyen H.D.T."/>
            <person name="van Gent-Pelzer M.P.E."/>
            <person name="Joly D.L."/>
            <person name="van de Geest H.C."/>
            <person name="Bonants P.J.M."/>
            <person name="Smith D.S."/>
            <person name="Levesque C.A."/>
            <person name="van der Lee T.A.J."/>
        </authorList>
    </citation>
    <scope>NUCLEOTIDE SEQUENCE [LARGE SCALE GENOMIC DNA]</scope>
    <source>
        <strain evidence="6 7">CBS 809.83</strain>
    </source>
</reference>
<dbReference type="GO" id="GO:0005524">
    <property type="term" value="F:ATP binding"/>
    <property type="evidence" value="ECO:0007669"/>
    <property type="project" value="UniProtKB-KW"/>
</dbReference>
<dbReference type="InterPro" id="IPR014818">
    <property type="entry name" value="Phage/plasmid_primase_P4_C"/>
</dbReference>
<dbReference type="InterPro" id="IPR014015">
    <property type="entry name" value="Helicase_SF3_DNA-vir"/>
</dbReference>
<feature type="compositionally biased region" description="Acidic residues" evidence="4">
    <location>
        <begin position="430"/>
        <end position="448"/>
    </location>
</feature>
<dbReference type="Proteomes" id="UP000318582">
    <property type="component" value="Unassembled WGS sequence"/>
</dbReference>
<evidence type="ECO:0000256" key="1">
    <source>
        <dbReference type="ARBA" id="ARBA00022741"/>
    </source>
</evidence>
<organism evidence="6 7">
    <name type="scientific">Powellomyces hirtus</name>
    <dbReference type="NCBI Taxonomy" id="109895"/>
    <lineage>
        <taxon>Eukaryota</taxon>
        <taxon>Fungi</taxon>
        <taxon>Fungi incertae sedis</taxon>
        <taxon>Chytridiomycota</taxon>
        <taxon>Chytridiomycota incertae sedis</taxon>
        <taxon>Chytridiomycetes</taxon>
        <taxon>Spizellomycetales</taxon>
        <taxon>Powellomycetaceae</taxon>
        <taxon>Powellomyces</taxon>
    </lineage>
</organism>
<evidence type="ECO:0000256" key="2">
    <source>
        <dbReference type="ARBA" id="ARBA00022801"/>
    </source>
</evidence>
<gene>
    <name evidence="6" type="ORF">PhCBS80983_g06197</name>
</gene>
<feature type="domain" description="SF3 helicase" evidence="5">
    <location>
        <begin position="235"/>
        <end position="433"/>
    </location>
</feature>
<name>A0A507DPW8_9FUNG</name>
<sequence>MTAGLLQECETYIMEKTGINMKLSEKSLAVSDSFLHKMQLKFEPADDSVEEQHDEQEKSHCKKQKKKDWHDINFKALQDLPGWDKFDFRRVVNWTHVNSAEWFIEERHGSVMHHASGLTFILGKDNIWRMYDTVKNSDLNIQIGKSLIASYKKLLEAVEDDGEGQDDNLEVLKELFTKFRRDMETNGFSENVGKNVSRMAIQKDNCIDLFLSNPHLWAFTDKVYDLIKGEYRNIEPTDYILHTCGYPAPTQIDANICQKIEDFYSSLFQTSALCEYRKKIVARCLYGALVEEICILQKGRTRNGKGTETTLIRNSFGSYFVTIDKKNLTREQGDVDKPNSQMFNIFGARYISSSETSPKDRFVSSIIKGLSGNDPFPVRTLGGKPITFVPTGLINIQTNEDPVFDTMDAAIASRPKIQEYPFTFTANDAEAEVDDADDEDDEDDEEDNVLEKKTDPELKAMFRSENCRDAFIALFLRKFGEYFVKNGKLNFHIATPLEVQEFTRKNLMKSLSIAAWLKEHYQITGNDLHKEKKKDMYVKYIETSTLCESTGKHQFYKELSSILKEKKTATTRYYVGVRSLE</sequence>
<evidence type="ECO:0000256" key="3">
    <source>
        <dbReference type="ARBA" id="ARBA00022840"/>
    </source>
</evidence>
<dbReference type="PROSITE" id="PS51206">
    <property type="entry name" value="SF3_HELICASE_1"/>
    <property type="match status" value="1"/>
</dbReference>
<keyword evidence="7" id="KW-1185">Reference proteome</keyword>
<dbReference type="PANTHER" id="PTHR35372">
    <property type="entry name" value="ATP BINDING PROTEIN-RELATED"/>
    <property type="match status" value="1"/>
</dbReference>